<reference evidence="1 2" key="2">
    <citation type="journal article" date="2015" name="PLoS Genet.">
        <title>Common Cell Shape Evolution of Two Nasopharyngeal Pathogens.</title>
        <authorList>
            <person name="Veyrier F.J."/>
            <person name="Biais N."/>
            <person name="Morales P."/>
            <person name="Belkacem N."/>
            <person name="Guilhen C."/>
            <person name="Ranjeva S."/>
            <person name="Sismeiro O."/>
            <person name="Pehau-Arnaudet G."/>
            <person name="Rocha E.P."/>
            <person name="Werts C."/>
            <person name="Taha M.K."/>
            <person name="Boneca I.G."/>
        </authorList>
    </citation>
    <scope>NUCLEOTIDE SEQUENCE [LARGE SCALE GENOMIC DNA]</scope>
    <source>
        <strain evidence="1 2">ATCC 29315</strain>
    </source>
</reference>
<accession>A0A0B5CMY1</accession>
<sequence length="180" mass="21488">MQLYTIFPPKNINVDFSFNLKGNNKDSISDYFKFNIDDSFLKKPRINLTYDDEFEFQLSEILDADFYFSSSGILLFSKKFLEISQDKLKEEALFFPCLINNTPSEIYALYIKNSIDFLDNKSLDCYKDISYKYIFRDKLKPYIYGVTDEFKKMVIENNLKMQFLELYNIDNMGNLYFILE</sequence>
<dbReference type="KEGG" id="nel:NELON_07445"/>
<evidence type="ECO:0000313" key="2">
    <source>
        <dbReference type="Proteomes" id="UP000031392"/>
    </source>
</evidence>
<evidence type="ECO:0000313" key="1">
    <source>
        <dbReference type="EMBL" id="AJE18739.1"/>
    </source>
</evidence>
<dbReference type="PATRIC" id="fig|546263.7.peg.1594"/>
<dbReference type="AlphaFoldDB" id="A0A0B5CMY1"/>
<gene>
    <name evidence="1" type="ORF">NELON_07445</name>
</gene>
<dbReference type="RefSeq" id="WP_041961428.1">
    <property type="nucleotide sequence ID" value="NZ_CP007726.1"/>
</dbReference>
<dbReference type="Proteomes" id="UP000031392">
    <property type="component" value="Chromosome"/>
</dbReference>
<proteinExistence type="predicted"/>
<keyword evidence="2" id="KW-1185">Reference proteome</keyword>
<name>A0A0B5CMY1_NEIEG</name>
<organism evidence="1 2">
    <name type="scientific">Neisseria elongata subsp. glycolytica ATCC 29315</name>
    <dbReference type="NCBI Taxonomy" id="546263"/>
    <lineage>
        <taxon>Bacteria</taxon>
        <taxon>Pseudomonadati</taxon>
        <taxon>Pseudomonadota</taxon>
        <taxon>Betaproteobacteria</taxon>
        <taxon>Neisseriales</taxon>
        <taxon>Neisseriaceae</taxon>
        <taxon>Neisseria</taxon>
    </lineage>
</organism>
<dbReference type="HOGENOM" id="CLU_136022_0_0_4"/>
<dbReference type="EMBL" id="CP007726">
    <property type="protein sequence ID" value="AJE18739.1"/>
    <property type="molecule type" value="Genomic_DNA"/>
</dbReference>
<reference evidence="2" key="1">
    <citation type="submission" date="2014-05" db="EMBL/GenBank/DDBJ databases">
        <title>Complete Genome sequence of Neisseria elongata subsp. glycolytica.</title>
        <authorList>
            <person name="Veyrier F.J."/>
            <person name="Taha M.-K."/>
        </authorList>
    </citation>
    <scope>NUCLEOTIDE SEQUENCE [LARGE SCALE GENOMIC DNA]</scope>
    <source>
        <strain evidence="2">ATCC 29315</strain>
    </source>
</reference>
<protein>
    <submittedName>
        <fullName evidence="1">Uncharacterized protein</fullName>
    </submittedName>
</protein>